<name>A0A5R9GHJ2_9BACL</name>
<proteinExistence type="inferred from homology"/>
<dbReference type="AlphaFoldDB" id="A0A5R9GHJ2"/>
<feature type="transmembrane region" description="Helical" evidence="7">
    <location>
        <begin position="83"/>
        <end position="102"/>
    </location>
</feature>
<evidence type="ECO:0000256" key="4">
    <source>
        <dbReference type="ARBA" id="ARBA00022989"/>
    </source>
</evidence>
<evidence type="ECO:0000256" key="7">
    <source>
        <dbReference type="SAM" id="Phobius"/>
    </source>
</evidence>
<feature type="transmembrane region" description="Helical" evidence="7">
    <location>
        <begin position="5"/>
        <end position="22"/>
    </location>
</feature>
<evidence type="ECO:0000313" key="8">
    <source>
        <dbReference type="EMBL" id="TLS53680.1"/>
    </source>
</evidence>
<keyword evidence="4 7" id="KW-1133">Transmembrane helix</keyword>
<keyword evidence="5 7" id="KW-0472">Membrane</keyword>
<dbReference type="EMBL" id="VCIW01000002">
    <property type="protein sequence ID" value="TLS53680.1"/>
    <property type="molecule type" value="Genomic_DNA"/>
</dbReference>
<accession>A0A5R9GHJ2</accession>
<feature type="transmembrane region" description="Helical" evidence="7">
    <location>
        <begin position="57"/>
        <end position="77"/>
    </location>
</feature>
<keyword evidence="9" id="KW-1185">Reference proteome</keyword>
<dbReference type="GO" id="GO:0022857">
    <property type="term" value="F:transmembrane transporter activity"/>
    <property type="evidence" value="ECO:0007669"/>
    <property type="project" value="InterPro"/>
</dbReference>
<evidence type="ECO:0000256" key="5">
    <source>
        <dbReference type="ARBA" id="ARBA00023136"/>
    </source>
</evidence>
<protein>
    <submittedName>
        <fullName evidence="8">Multidrug efflux SMR transporter</fullName>
    </submittedName>
</protein>
<evidence type="ECO:0000256" key="1">
    <source>
        <dbReference type="ARBA" id="ARBA00004651"/>
    </source>
</evidence>
<sequence length="116" mass="12398">MNRSWIYIFIGVLFEVIWVTGFKHATDVWTWAATVVSLIVSFALIISASAKLPVGTVYAVFTGLGTVGTVVVEMVMFDEPARPLKLVLIAILLAGVIGLKVIGGESPADHPKEAKG</sequence>
<reference evidence="8 9" key="1">
    <citation type="submission" date="2019-05" db="EMBL/GenBank/DDBJ databases">
        <authorList>
            <person name="Narsing Rao M.P."/>
            <person name="Li W.J."/>
        </authorList>
    </citation>
    <scope>NUCLEOTIDE SEQUENCE [LARGE SCALE GENOMIC DNA]</scope>
    <source>
        <strain evidence="8 9">SYSU_K30003</strain>
    </source>
</reference>
<comment type="subcellular location">
    <subcellularLocation>
        <location evidence="1 6">Cell membrane</location>
        <topology evidence="1 6">Multi-pass membrane protein</topology>
    </subcellularLocation>
</comment>
<gene>
    <name evidence="8" type="ORF">FE782_05255</name>
</gene>
<dbReference type="InterPro" id="IPR000390">
    <property type="entry name" value="Small_drug/metabolite_transptr"/>
</dbReference>
<dbReference type="InterPro" id="IPR037185">
    <property type="entry name" value="EmrE-like"/>
</dbReference>
<feature type="transmembrane region" description="Helical" evidence="7">
    <location>
        <begin position="28"/>
        <end position="50"/>
    </location>
</feature>
<evidence type="ECO:0000256" key="6">
    <source>
        <dbReference type="RuleBase" id="RU003942"/>
    </source>
</evidence>
<dbReference type="Gene3D" id="1.10.3730.20">
    <property type="match status" value="1"/>
</dbReference>
<dbReference type="InterPro" id="IPR045324">
    <property type="entry name" value="Small_multidrug_res"/>
</dbReference>
<keyword evidence="2" id="KW-1003">Cell membrane</keyword>
<organism evidence="8 9">
    <name type="scientific">Paenibacillus antri</name>
    <dbReference type="NCBI Taxonomy" id="2582848"/>
    <lineage>
        <taxon>Bacteria</taxon>
        <taxon>Bacillati</taxon>
        <taxon>Bacillota</taxon>
        <taxon>Bacilli</taxon>
        <taxon>Bacillales</taxon>
        <taxon>Paenibacillaceae</taxon>
        <taxon>Paenibacillus</taxon>
    </lineage>
</organism>
<dbReference type="GO" id="GO:0005886">
    <property type="term" value="C:plasma membrane"/>
    <property type="evidence" value="ECO:0007669"/>
    <property type="project" value="UniProtKB-SubCell"/>
</dbReference>
<evidence type="ECO:0000256" key="2">
    <source>
        <dbReference type="ARBA" id="ARBA00022475"/>
    </source>
</evidence>
<keyword evidence="3 6" id="KW-0812">Transmembrane</keyword>
<comment type="caution">
    <text evidence="8">The sequence shown here is derived from an EMBL/GenBank/DDBJ whole genome shotgun (WGS) entry which is preliminary data.</text>
</comment>
<dbReference type="PANTHER" id="PTHR30561">
    <property type="entry name" value="SMR FAMILY PROTON-DEPENDENT DRUG EFFLUX TRANSPORTER SUGE"/>
    <property type="match status" value="1"/>
</dbReference>
<dbReference type="PANTHER" id="PTHR30561:SF7">
    <property type="entry name" value="GUANIDINIUM EFFLUX SYSTEM SUBUNIT GDNC-RELATED"/>
    <property type="match status" value="1"/>
</dbReference>
<evidence type="ECO:0000313" key="9">
    <source>
        <dbReference type="Proteomes" id="UP000309676"/>
    </source>
</evidence>
<comment type="similarity">
    <text evidence="6">Belongs to the drug/metabolite transporter (DMT) superfamily. Small multidrug resistance (SMR) (TC 2.A.7.1) family.</text>
</comment>
<dbReference type="Pfam" id="PF00893">
    <property type="entry name" value="Multi_Drug_Res"/>
    <property type="match status" value="1"/>
</dbReference>
<evidence type="ECO:0000256" key="3">
    <source>
        <dbReference type="ARBA" id="ARBA00022692"/>
    </source>
</evidence>
<dbReference type="RefSeq" id="WP_138192998.1">
    <property type="nucleotide sequence ID" value="NZ_VCIW01000002.1"/>
</dbReference>
<dbReference type="SUPFAM" id="SSF103481">
    <property type="entry name" value="Multidrug resistance efflux transporter EmrE"/>
    <property type="match status" value="1"/>
</dbReference>
<dbReference type="Proteomes" id="UP000309676">
    <property type="component" value="Unassembled WGS sequence"/>
</dbReference>
<dbReference type="OrthoDB" id="2168659at2"/>